<organism evidence="1 2">
    <name type="scientific">Cirrhinus molitorella</name>
    <name type="common">mud carp</name>
    <dbReference type="NCBI Taxonomy" id="172907"/>
    <lineage>
        <taxon>Eukaryota</taxon>
        <taxon>Metazoa</taxon>
        <taxon>Chordata</taxon>
        <taxon>Craniata</taxon>
        <taxon>Vertebrata</taxon>
        <taxon>Euteleostomi</taxon>
        <taxon>Actinopterygii</taxon>
        <taxon>Neopterygii</taxon>
        <taxon>Teleostei</taxon>
        <taxon>Ostariophysi</taxon>
        <taxon>Cypriniformes</taxon>
        <taxon>Cyprinidae</taxon>
        <taxon>Labeoninae</taxon>
        <taxon>Labeonini</taxon>
        <taxon>Cirrhinus</taxon>
    </lineage>
</organism>
<proteinExistence type="predicted"/>
<keyword evidence="2" id="KW-1185">Reference proteome</keyword>
<sequence length="83" mass="9221">MVLHGDVTLEQSTKDLDGSFLILKQFIEEENSVAKLTKWQTGFEIRRTVTARLTTTRISEGAQLAITALLVRSTVMADAEDPL</sequence>
<reference evidence="1" key="1">
    <citation type="submission" date="2023-08" db="EMBL/GenBank/DDBJ databases">
        <title>Chromosome-level Genome Assembly of mud carp (Cirrhinus molitorella).</title>
        <authorList>
            <person name="Liu H."/>
        </authorList>
    </citation>
    <scope>NUCLEOTIDE SEQUENCE</scope>
    <source>
        <strain evidence="1">Prfri</strain>
        <tissue evidence="1">Muscle</tissue>
    </source>
</reference>
<comment type="caution">
    <text evidence="1">The sequence shown here is derived from an EMBL/GenBank/DDBJ whole genome shotgun (WGS) entry which is preliminary data.</text>
</comment>
<name>A0AA88QJH8_9TELE</name>
<gene>
    <name evidence="1" type="ORF">Q8A67_000453</name>
</gene>
<protein>
    <submittedName>
        <fullName evidence="1">Uncharacterized protein</fullName>
    </submittedName>
</protein>
<dbReference type="EMBL" id="JAUYZG010000001">
    <property type="protein sequence ID" value="KAK2916079.1"/>
    <property type="molecule type" value="Genomic_DNA"/>
</dbReference>
<dbReference type="Proteomes" id="UP001187343">
    <property type="component" value="Unassembled WGS sequence"/>
</dbReference>
<accession>A0AA88QJH8</accession>
<evidence type="ECO:0000313" key="1">
    <source>
        <dbReference type="EMBL" id="KAK2916079.1"/>
    </source>
</evidence>
<evidence type="ECO:0000313" key="2">
    <source>
        <dbReference type="Proteomes" id="UP001187343"/>
    </source>
</evidence>
<dbReference type="AlphaFoldDB" id="A0AA88QJH8"/>